<dbReference type="EMBL" id="JAFCIX010000444">
    <property type="protein sequence ID" value="KAH6589611.1"/>
    <property type="molecule type" value="Genomic_DNA"/>
</dbReference>
<protein>
    <submittedName>
        <fullName evidence="2">Uncharacterized protein</fullName>
    </submittedName>
</protein>
<gene>
    <name evidence="2" type="ORF">BASA50_009923</name>
</gene>
<evidence type="ECO:0000313" key="2">
    <source>
        <dbReference type="EMBL" id="KAH6589611.1"/>
    </source>
</evidence>
<keyword evidence="1" id="KW-0472">Membrane</keyword>
<dbReference type="Proteomes" id="UP001648503">
    <property type="component" value="Unassembled WGS sequence"/>
</dbReference>
<evidence type="ECO:0000256" key="1">
    <source>
        <dbReference type="SAM" id="Phobius"/>
    </source>
</evidence>
<feature type="transmembrane region" description="Helical" evidence="1">
    <location>
        <begin position="75"/>
        <end position="98"/>
    </location>
</feature>
<reference evidence="2 3" key="1">
    <citation type="submission" date="2021-02" db="EMBL/GenBank/DDBJ databases">
        <title>Variation within the Batrachochytrium salamandrivorans European outbreak.</title>
        <authorList>
            <person name="Kelly M."/>
            <person name="Pasmans F."/>
            <person name="Shea T.P."/>
            <person name="Munoz J.F."/>
            <person name="Carranza S."/>
            <person name="Cuomo C.A."/>
            <person name="Martel A."/>
        </authorList>
    </citation>
    <scope>NUCLEOTIDE SEQUENCE [LARGE SCALE GENOMIC DNA]</scope>
    <source>
        <strain evidence="2 3">AMFP18/2</strain>
    </source>
</reference>
<sequence>MTYTIACADSIFDIFETPALEEDEDIDIFATATSFDEALFDIFDNPALDEHEDEDVIVLTPVTPSSETMISVLRYFLYDCAMIMMMLTAHVFTLILSFQDLSPNVFELLIHDYYCGSSKTLSDMFWQDRIRVKTR</sequence>
<keyword evidence="3" id="KW-1185">Reference proteome</keyword>
<keyword evidence="1" id="KW-0812">Transmembrane</keyword>
<proteinExistence type="predicted"/>
<accession>A0ABQ8F122</accession>
<organism evidence="2 3">
    <name type="scientific">Batrachochytrium salamandrivorans</name>
    <dbReference type="NCBI Taxonomy" id="1357716"/>
    <lineage>
        <taxon>Eukaryota</taxon>
        <taxon>Fungi</taxon>
        <taxon>Fungi incertae sedis</taxon>
        <taxon>Chytridiomycota</taxon>
        <taxon>Chytridiomycota incertae sedis</taxon>
        <taxon>Chytridiomycetes</taxon>
        <taxon>Rhizophydiales</taxon>
        <taxon>Rhizophydiales incertae sedis</taxon>
        <taxon>Batrachochytrium</taxon>
    </lineage>
</organism>
<comment type="caution">
    <text evidence="2">The sequence shown here is derived from an EMBL/GenBank/DDBJ whole genome shotgun (WGS) entry which is preliminary data.</text>
</comment>
<evidence type="ECO:0000313" key="3">
    <source>
        <dbReference type="Proteomes" id="UP001648503"/>
    </source>
</evidence>
<keyword evidence="1" id="KW-1133">Transmembrane helix</keyword>
<name>A0ABQ8F122_9FUNG</name>